<organism evidence="1 2">
    <name type="scientific">Diplodia seriata</name>
    <dbReference type="NCBI Taxonomy" id="420778"/>
    <lineage>
        <taxon>Eukaryota</taxon>
        <taxon>Fungi</taxon>
        <taxon>Dikarya</taxon>
        <taxon>Ascomycota</taxon>
        <taxon>Pezizomycotina</taxon>
        <taxon>Dothideomycetes</taxon>
        <taxon>Dothideomycetes incertae sedis</taxon>
        <taxon>Botryosphaeriales</taxon>
        <taxon>Botryosphaeriaceae</taxon>
        <taxon>Diplodia</taxon>
    </lineage>
</organism>
<dbReference type="SUPFAM" id="SSF51735">
    <property type="entry name" value="NAD(P)-binding Rossmann-fold domains"/>
    <property type="match status" value="1"/>
</dbReference>
<dbReference type="PANTHER" id="PTHR48079">
    <property type="entry name" value="PROTEIN YEEZ"/>
    <property type="match status" value="1"/>
</dbReference>
<sequence>MTKIFALGATGYIGGDALHAISKAHPEFEWTCLVRNSDKGALVAKQYPKARLVYGDLDSSDLIAEEAAKADVVCNWANCDHAGAANAILAGLSQRAAGELPSYYIHTSGTAILMIHDQQLQVYGEHSSKIYDDIASVGELISLPDPAWHRDVDKVVLAAANAPLRPLKTAIVCPPCIYGLGRGPGNARSVQLPELTRRTLQRGRGFAVGGGKARWCGVHVQDLSAVFLALVTDAAAATEAASLTTKATWGPQGYYFAENCEFEWGAVAGLVAAECARRGFIESAELDRLTLEDVEKMVGNHLMGPHWGQNSRCRASRARRELGWRPVMLSLEEDIARNVDVEAEALGLKKGHAEVAAGNA</sequence>
<gene>
    <name evidence="1" type="ORF">UCDDS831_g07108</name>
</gene>
<accession>A0A0G2E0P8</accession>
<dbReference type="Gene3D" id="3.40.50.720">
    <property type="entry name" value="NAD(P)-binding Rossmann-like Domain"/>
    <property type="match status" value="1"/>
</dbReference>
<comment type="caution">
    <text evidence="1">The sequence shown here is derived from an EMBL/GenBank/DDBJ whole genome shotgun (WGS) entry which is preliminary data.</text>
</comment>
<evidence type="ECO:0000313" key="2">
    <source>
        <dbReference type="Proteomes" id="UP000034182"/>
    </source>
</evidence>
<dbReference type="InterPro" id="IPR051783">
    <property type="entry name" value="NAD(P)-dependent_oxidoreduct"/>
</dbReference>
<dbReference type="AlphaFoldDB" id="A0A0G2E0P8"/>
<dbReference type="InterPro" id="IPR036291">
    <property type="entry name" value="NAD(P)-bd_dom_sf"/>
</dbReference>
<name>A0A0G2E0P8_9PEZI</name>
<dbReference type="GO" id="GO:0004029">
    <property type="term" value="F:aldehyde dehydrogenase (NAD+) activity"/>
    <property type="evidence" value="ECO:0007669"/>
    <property type="project" value="TreeGrafter"/>
</dbReference>
<reference evidence="1 2" key="2">
    <citation type="submission" date="2015-05" db="EMBL/GenBank/DDBJ databases">
        <title>Distinctive expansion of gene families associated with plant cell wall degradation and secondary metabolism in the genomes of grapevine trunk pathogens.</title>
        <authorList>
            <person name="Lawrence D.P."/>
            <person name="Travadon R."/>
            <person name="Rolshausen P.E."/>
            <person name="Baumgartner K."/>
        </authorList>
    </citation>
    <scope>NUCLEOTIDE SEQUENCE [LARGE SCALE GENOMIC DNA]</scope>
    <source>
        <strain evidence="1">DS831</strain>
    </source>
</reference>
<reference evidence="1 2" key="1">
    <citation type="submission" date="2015-03" db="EMBL/GenBank/DDBJ databases">
        <authorList>
            <person name="Morales-Cruz A."/>
            <person name="Amrine K.C."/>
            <person name="Cantu D."/>
        </authorList>
    </citation>
    <scope>NUCLEOTIDE SEQUENCE [LARGE SCALE GENOMIC DNA]</scope>
    <source>
        <strain evidence="1">DS831</strain>
    </source>
</reference>
<proteinExistence type="predicted"/>
<dbReference type="Proteomes" id="UP000034182">
    <property type="component" value="Unassembled WGS sequence"/>
</dbReference>
<protein>
    <submittedName>
        <fullName evidence="1">Putative nad-dependent epimerase dehydratase</fullName>
    </submittedName>
</protein>
<dbReference type="GO" id="GO:0005737">
    <property type="term" value="C:cytoplasm"/>
    <property type="evidence" value="ECO:0007669"/>
    <property type="project" value="TreeGrafter"/>
</dbReference>
<dbReference type="PANTHER" id="PTHR48079:SF7">
    <property type="entry name" value="NAD(P)-BINDING DOMAIN-CONTAINING PROTEIN-RELATED"/>
    <property type="match status" value="1"/>
</dbReference>
<dbReference type="EMBL" id="LAQI01000170">
    <property type="protein sequence ID" value="KKY16334.1"/>
    <property type="molecule type" value="Genomic_DNA"/>
</dbReference>
<evidence type="ECO:0000313" key="1">
    <source>
        <dbReference type="EMBL" id="KKY16334.1"/>
    </source>
</evidence>